<organism evidence="11 12">
    <name type="scientific">Olivibacter ginsenosidimutans</name>
    <dbReference type="NCBI Taxonomy" id="1176537"/>
    <lineage>
        <taxon>Bacteria</taxon>
        <taxon>Pseudomonadati</taxon>
        <taxon>Bacteroidota</taxon>
        <taxon>Sphingobacteriia</taxon>
        <taxon>Sphingobacteriales</taxon>
        <taxon>Sphingobacteriaceae</taxon>
        <taxon>Olivibacter</taxon>
    </lineage>
</organism>
<name>A0ABP9BBL3_9SPHI</name>
<comment type="subunit">
    <text evidence="9">This enzyme consists of two polypeptide chains, which are synthesized in precursor form from a single polypeptide.</text>
</comment>
<sequence>MVVSAHPLASKVGLKILKKGGNAVDAAIAVQFALAVVYPNAGNIGGGGFMVYRSGNNELAALDFRETAPRNADRDMYLDTEGNPIERLSLDGQLSVGVPGVVDGMVKAHEKYAKLSWGELLQPAIDLARKGFPITAMQAEELNLRKETFQRFNPSGTALIKKKGEWKEGDLLVQKDLAHTLKLIKDKGRAGFYEGRTAFLLLEEMKRGNGIVSYDDLKNYQSIWRKPIIGDYRGYQVISMPPSSSGGIAVVSLLKAVEPYPLAKWGFQTDSTVQLMVEAERRVYADRAEHLGDPDFYAVPVRGLLDTAYQRERMSDMNFDRATPSSEVKAGHPKTDESEQTTHFSIVDKDGNAVAITTTLNNSYGSQVVVQGAGFLLNDEMDDFSIKPGVPNLYGLLGGKANEIAPGKRMLSAMSPTILMKDNKLFMVLGTPGGSTIITSVFQTIINVIDFKMDIQSAVNAARFHHQWMPDEIFVEDKAIAPAVRERLTGKGHTITPRASIGRVDAILVNSNNKLTGGADIRGDDTAVGY</sequence>
<keyword evidence="9" id="KW-0317">Glutathione biosynthesis</keyword>
<comment type="pathway">
    <text evidence="9">Sulfur metabolism; glutathione metabolism.</text>
</comment>
<dbReference type="InterPro" id="IPR043138">
    <property type="entry name" value="GGT_lsub"/>
</dbReference>
<comment type="catalytic activity">
    <reaction evidence="8 9">
        <text>an N-terminal (5-L-glutamyl)-[peptide] + an alpha-amino acid = 5-L-glutamyl amino acid + an N-terminal L-alpha-aminoacyl-[peptide]</text>
        <dbReference type="Rhea" id="RHEA:23904"/>
        <dbReference type="Rhea" id="RHEA-COMP:9780"/>
        <dbReference type="Rhea" id="RHEA-COMP:9795"/>
        <dbReference type="ChEBI" id="CHEBI:77644"/>
        <dbReference type="ChEBI" id="CHEBI:78597"/>
        <dbReference type="ChEBI" id="CHEBI:78599"/>
        <dbReference type="ChEBI" id="CHEBI:78608"/>
        <dbReference type="EC" id="2.3.2.2"/>
    </reaction>
</comment>
<dbReference type="Pfam" id="PF01019">
    <property type="entry name" value="G_glu_transpept"/>
    <property type="match status" value="1"/>
</dbReference>
<dbReference type="NCBIfam" id="TIGR00066">
    <property type="entry name" value="g_glut_trans"/>
    <property type="match status" value="1"/>
</dbReference>
<evidence type="ECO:0000256" key="9">
    <source>
        <dbReference type="RuleBase" id="RU368036"/>
    </source>
</evidence>
<comment type="similarity">
    <text evidence="3 9">Belongs to the gamma-glutamyltransferase family.</text>
</comment>
<evidence type="ECO:0000256" key="1">
    <source>
        <dbReference type="ARBA" id="ARBA00001049"/>
    </source>
</evidence>
<dbReference type="SUPFAM" id="SSF56235">
    <property type="entry name" value="N-terminal nucleophile aminohydrolases (Ntn hydrolases)"/>
    <property type="match status" value="1"/>
</dbReference>
<dbReference type="PANTHER" id="PTHR43199:SF1">
    <property type="entry name" value="GLUTATHIONE HYDROLASE PROENZYME"/>
    <property type="match status" value="1"/>
</dbReference>
<keyword evidence="5 9" id="KW-0378">Hydrolase</keyword>
<evidence type="ECO:0000256" key="5">
    <source>
        <dbReference type="ARBA" id="ARBA00022801"/>
    </source>
</evidence>
<evidence type="ECO:0000256" key="4">
    <source>
        <dbReference type="ARBA" id="ARBA00022679"/>
    </source>
</evidence>
<comment type="PTM">
    <text evidence="9">Cleaved by autocatalysis into a large and a small subunit.</text>
</comment>
<evidence type="ECO:0000256" key="10">
    <source>
        <dbReference type="SAM" id="MobiDB-lite"/>
    </source>
</evidence>
<evidence type="ECO:0000313" key="11">
    <source>
        <dbReference type="EMBL" id="GAA4793150.1"/>
    </source>
</evidence>
<proteinExistence type="inferred from homology"/>
<dbReference type="InterPro" id="IPR051792">
    <property type="entry name" value="GGT_bact"/>
</dbReference>
<evidence type="ECO:0000256" key="7">
    <source>
        <dbReference type="ARBA" id="ARBA00023315"/>
    </source>
</evidence>
<accession>A0ABP9BBL3</accession>
<dbReference type="InterPro" id="IPR055262">
    <property type="entry name" value="GGT_CS"/>
</dbReference>
<dbReference type="EC" id="2.3.2.2" evidence="9"/>
<dbReference type="EC" id="3.4.19.13" evidence="9"/>
<keyword evidence="4 9" id="KW-0808">Transferase</keyword>
<feature type="region of interest" description="Disordered" evidence="10">
    <location>
        <begin position="318"/>
        <end position="340"/>
    </location>
</feature>
<dbReference type="Gene3D" id="3.60.20.40">
    <property type="match status" value="1"/>
</dbReference>
<dbReference type="EMBL" id="BAABIQ010000033">
    <property type="protein sequence ID" value="GAA4793150.1"/>
    <property type="molecule type" value="Genomic_DNA"/>
</dbReference>
<dbReference type="InterPro" id="IPR043137">
    <property type="entry name" value="GGT_ssub_C"/>
</dbReference>
<dbReference type="InterPro" id="IPR029055">
    <property type="entry name" value="Ntn_hydrolases_N"/>
</dbReference>
<dbReference type="PRINTS" id="PR01210">
    <property type="entry name" value="GGTRANSPTASE"/>
</dbReference>
<dbReference type="InterPro" id="IPR000101">
    <property type="entry name" value="GGT_peptidase"/>
</dbReference>
<gene>
    <name evidence="11" type="primary">ggt</name>
    <name evidence="11" type="ORF">GCM10023231_21700</name>
</gene>
<keyword evidence="6 9" id="KW-0865">Zymogen</keyword>
<dbReference type="Proteomes" id="UP001501411">
    <property type="component" value="Unassembled WGS sequence"/>
</dbReference>
<keyword evidence="12" id="KW-1185">Reference proteome</keyword>
<comment type="catalytic activity">
    <reaction evidence="2 9">
        <text>glutathione + H2O = L-cysteinylglycine + L-glutamate</text>
        <dbReference type="Rhea" id="RHEA:28807"/>
        <dbReference type="ChEBI" id="CHEBI:15377"/>
        <dbReference type="ChEBI" id="CHEBI:29985"/>
        <dbReference type="ChEBI" id="CHEBI:57925"/>
        <dbReference type="ChEBI" id="CHEBI:61694"/>
        <dbReference type="EC" id="3.4.19.13"/>
    </reaction>
</comment>
<evidence type="ECO:0000313" key="12">
    <source>
        <dbReference type="Proteomes" id="UP001501411"/>
    </source>
</evidence>
<reference evidence="12" key="1">
    <citation type="journal article" date="2019" name="Int. J. Syst. Evol. Microbiol.">
        <title>The Global Catalogue of Microorganisms (GCM) 10K type strain sequencing project: providing services to taxonomists for standard genome sequencing and annotation.</title>
        <authorList>
            <consortium name="The Broad Institute Genomics Platform"/>
            <consortium name="The Broad Institute Genome Sequencing Center for Infectious Disease"/>
            <person name="Wu L."/>
            <person name="Ma J."/>
        </authorList>
    </citation>
    <scope>NUCLEOTIDE SEQUENCE [LARGE SCALE GENOMIC DNA]</scope>
    <source>
        <strain evidence="12">JCM 18200</strain>
    </source>
</reference>
<comment type="catalytic activity">
    <reaction evidence="1 9">
        <text>an S-substituted glutathione + H2O = an S-substituted L-cysteinylglycine + L-glutamate</text>
        <dbReference type="Rhea" id="RHEA:59468"/>
        <dbReference type="ChEBI" id="CHEBI:15377"/>
        <dbReference type="ChEBI" id="CHEBI:29985"/>
        <dbReference type="ChEBI" id="CHEBI:90779"/>
        <dbReference type="ChEBI" id="CHEBI:143103"/>
        <dbReference type="EC" id="3.4.19.13"/>
    </reaction>
</comment>
<comment type="caution">
    <text evidence="11">The sequence shown here is derived from an EMBL/GenBank/DDBJ whole genome shotgun (WGS) entry which is preliminary data.</text>
</comment>
<protein>
    <recommendedName>
        <fullName evidence="9">Glutathione hydrolase proenzyme</fullName>
        <ecNumber evidence="9">2.3.2.2</ecNumber>
        <ecNumber evidence="9">3.4.19.13</ecNumber>
    </recommendedName>
    <component>
        <recommendedName>
            <fullName evidence="9">Glutathione hydrolase large chain</fullName>
        </recommendedName>
    </component>
    <component>
        <recommendedName>
            <fullName evidence="9">Glutathione hydrolase small chain</fullName>
        </recommendedName>
    </component>
</protein>
<evidence type="ECO:0000256" key="2">
    <source>
        <dbReference type="ARBA" id="ARBA00001089"/>
    </source>
</evidence>
<evidence type="ECO:0000256" key="6">
    <source>
        <dbReference type="ARBA" id="ARBA00023145"/>
    </source>
</evidence>
<dbReference type="Gene3D" id="1.10.246.130">
    <property type="match status" value="1"/>
</dbReference>
<keyword evidence="7 9" id="KW-0012">Acyltransferase</keyword>
<evidence type="ECO:0000256" key="8">
    <source>
        <dbReference type="ARBA" id="ARBA00047417"/>
    </source>
</evidence>
<dbReference type="PANTHER" id="PTHR43199">
    <property type="entry name" value="GLUTATHIONE HYDROLASE"/>
    <property type="match status" value="1"/>
</dbReference>
<evidence type="ECO:0000256" key="3">
    <source>
        <dbReference type="ARBA" id="ARBA00009381"/>
    </source>
</evidence>
<dbReference type="PROSITE" id="PS00462">
    <property type="entry name" value="G_GLU_TRANSPEPTIDASE"/>
    <property type="match status" value="1"/>
</dbReference>